<keyword evidence="1" id="KW-0472">Membrane</keyword>
<sequence>MEGLDLLKKDWQKSTNSFTQIGENELSNMLKLRSSSIVKWIFFVSICELLLGIVLGITLSLSKAHDESSELLQKWGIYEFYMACSIVFYLVVVWFIYRFYQNYRKISVVSSTKELITNIINTRRVVKRYIAFNLISFAVLFIVVCSFGFYHGYTTESVMHNGNGQMPLTVMITAIIILILITAVLTLIFWLIYKLIYGILLRRLNRSYEELKKMEL</sequence>
<feature type="transmembrane region" description="Helical" evidence="1">
    <location>
        <begin position="170"/>
        <end position="193"/>
    </location>
</feature>
<evidence type="ECO:0000256" key="1">
    <source>
        <dbReference type="SAM" id="Phobius"/>
    </source>
</evidence>
<feature type="transmembrane region" description="Helical" evidence="1">
    <location>
        <begin position="129"/>
        <end position="150"/>
    </location>
</feature>
<accession>A0A255ZKQ3</accession>
<gene>
    <name evidence="2" type="ORF">CHX27_12615</name>
</gene>
<dbReference type="OrthoDB" id="709028at2"/>
<evidence type="ECO:0000313" key="2">
    <source>
        <dbReference type="EMBL" id="OYQ42001.1"/>
    </source>
</evidence>
<reference evidence="2 3" key="1">
    <citation type="submission" date="2017-07" db="EMBL/GenBank/DDBJ databases">
        <title>Flavobacterium cyanobacteriorum sp. nov., isolated from cyanobacterial aggregates in a eutrophic lake.</title>
        <authorList>
            <person name="Cai H."/>
        </authorList>
    </citation>
    <scope>NUCLEOTIDE SEQUENCE [LARGE SCALE GENOMIC DNA]</scope>
    <source>
        <strain evidence="2 3">TH167</strain>
    </source>
</reference>
<dbReference type="EMBL" id="NOXX01000216">
    <property type="protein sequence ID" value="OYQ42001.1"/>
    <property type="molecule type" value="Genomic_DNA"/>
</dbReference>
<keyword evidence="1" id="KW-0812">Transmembrane</keyword>
<proteinExistence type="predicted"/>
<feature type="transmembrane region" description="Helical" evidence="1">
    <location>
        <begin position="37"/>
        <end position="60"/>
    </location>
</feature>
<keyword evidence="3" id="KW-1185">Reference proteome</keyword>
<evidence type="ECO:0000313" key="3">
    <source>
        <dbReference type="Proteomes" id="UP000216035"/>
    </source>
</evidence>
<feature type="transmembrane region" description="Helical" evidence="1">
    <location>
        <begin position="80"/>
        <end position="97"/>
    </location>
</feature>
<organism evidence="2 3">
    <name type="scientific">Flavobacterium aurantiibacter</name>
    <dbReference type="NCBI Taxonomy" id="2023067"/>
    <lineage>
        <taxon>Bacteria</taxon>
        <taxon>Pseudomonadati</taxon>
        <taxon>Bacteroidota</taxon>
        <taxon>Flavobacteriia</taxon>
        <taxon>Flavobacteriales</taxon>
        <taxon>Flavobacteriaceae</taxon>
        <taxon>Flavobacterium</taxon>
    </lineage>
</organism>
<name>A0A255ZKQ3_9FLAO</name>
<keyword evidence="1" id="KW-1133">Transmembrane helix</keyword>
<comment type="caution">
    <text evidence="2">The sequence shown here is derived from an EMBL/GenBank/DDBJ whole genome shotgun (WGS) entry which is preliminary data.</text>
</comment>
<dbReference type="Proteomes" id="UP000216035">
    <property type="component" value="Unassembled WGS sequence"/>
</dbReference>
<dbReference type="AlphaFoldDB" id="A0A255ZKQ3"/>
<protein>
    <submittedName>
        <fullName evidence="2">Uncharacterized protein</fullName>
    </submittedName>
</protein>
<dbReference type="RefSeq" id="WP_094487119.1">
    <property type="nucleotide sequence ID" value="NZ_NOXX01000216.1"/>
</dbReference>